<evidence type="ECO:0000313" key="9">
    <source>
        <dbReference type="EMBL" id="ELU17888.1"/>
    </source>
</evidence>
<dbReference type="InterPro" id="IPR024731">
    <property type="entry name" value="NELL2-like_EGF"/>
</dbReference>
<dbReference type="Proteomes" id="UP000014760">
    <property type="component" value="Unassembled WGS sequence"/>
</dbReference>
<dbReference type="Gene3D" id="3.90.25.10">
    <property type="entry name" value="UDP-galactose 4-epimerase, domain 1"/>
    <property type="match status" value="1"/>
</dbReference>
<feature type="coiled-coil region" evidence="6">
    <location>
        <begin position="408"/>
        <end position="435"/>
    </location>
</feature>
<accession>R7VGB6</accession>
<dbReference type="GO" id="GO:0016757">
    <property type="term" value="F:glycosyltransferase activity"/>
    <property type="evidence" value="ECO:0007669"/>
    <property type="project" value="InterPro"/>
</dbReference>
<keyword evidence="4" id="KW-1015">Disulfide bond</keyword>
<feature type="region of interest" description="Disordered" evidence="7">
    <location>
        <begin position="720"/>
        <end position="744"/>
    </location>
</feature>
<dbReference type="STRING" id="283909.R7VGB6"/>
<dbReference type="Gene3D" id="2.10.25.10">
    <property type="entry name" value="Laminin"/>
    <property type="match status" value="1"/>
</dbReference>
<dbReference type="GO" id="GO:0005509">
    <property type="term" value="F:calcium ion binding"/>
    <property type="evidence" value="ECO:0007669"/>
    <property type="project" value="InterPro"/>
</dbReference>
<dbReference type="PRINTS" id="PR01713">
    <property type="entry name" value="NUCEPIMERASE"/>
</dbReference>
<keyword evidence="3" id="KW-0520">NAD</keyword>
<dbReference type="Pfam" id="PF12947">
    <property type="entry name" value="EGF_3"/>
    <property type="match status" value="1"/>
</dbReference>
<dbReference type="PROSITE" id="PS50026">
    <property type="entry name" value="EGF_3"/>
    <property type="match status" value="2"/>
</dbReference>
<dbReference type="PANTHER" id="PTHR43574">
    <property type="entry name" value="EPIMERASE-RELATED"/>
    <property type="match status" value="1"/>
</dbReference>
<keyword evidence="6" id="KW-0175">Coiled coil</keyword>
<dbReference type="InterPro" id="IPR036291">
    <property type="entry name" value="NAD(P)-bd_dom_sf"/>
</dbReference>
<feature type="domain" description="EGF-like" evidence="8">
    <location>
        <begin position="667"/>
        <end position="706"/>
    </location>
</feature>
<dbReference type="Gene3D" id="3.90.550.10">
    <property type="entry name" value="Spore Coat Polysaccharide Biosynthesis Protein SpsA, Chain A"/>
    <property type="match status" value="1"/>
</dbReference>
<dbReference type="PROSITE" id="PS01186">
    <property type="entry name" value="EGF_2"/>
    <property type="match status" value="1"/>
</dbReference>
<dbReference type="InterPro" id="IPR029044">
    <property type="entry name" value="Nucleotide-diphossugar_trans"/>
</dbReference>
<dbReference type="InterPro" id="IPR000742">
    <property type="entry name" value="EGF"/>
</dbReference>
<reference evidence="11" key="1">
    <citation type="submission" date="2012-12" db="EMBL/GenBank/DDBJ databases">
        <authorList>
            <person name="Hellsten U."/>
            <person name="Grimwood J."/>
            <person name="Chapman J.A."/>
            <person name="Shapiro H."/>
            <person name="Aerts A."/>
            <person name="Otillar R.P."/>
            <person name="Terry A.Y."/>
            <person name="Boore J.L."/>
            <person name="Simakov O."/>
            <person name="Marletaz F."/>
            <person name="Cho S.-J."/>
            <person name="Edsinger-Gonzales E."/>
            <person name="Havlak P."/>
            <person name="Kuo D.-H."/>
            <person name="Larsson T."/>
            <person name="Lv J."/>
            <person name="Arendt D."/>
            <person name="Savage R."/>
            <person name="Osoegawa K."/>
            <person name="de Jong P."/>
            <person name="Lindberg D.R."/>
            <person name="Seaver E.C."/>
            <person name="Weisblat D.A."/>
            <person name="Putnam N.H."/>
            <person name="Grigoriev I.V."/>
            <person name="Rokhsar D.S."/>
        </authorList>
    </citation>
    <scope>NUCLEOTIDE SEQUENCE</scope>
    <source>
        <strain evidence="11">I ESC-2004</strain>
    </source>
</reference>
<evidence type="ECO:0000313" key="10">
    <source>
        <dbReference type="EnsemblMetazoa" id="CapteP227995"/>
    </source>
</evidence>
<dbReference type="HOGENOM" id="CLU_280490_0_0_1"/>
<gene>
    <name evidence="9" type="ORF">CAPTEDRAFT_227995</name>
</gene>
<dbReference type="InterPro" id="IPR001509">
    <property type="entry name" value="Epimerase_deHydtase"/>
</dbReference>
<dbReference type="SMART" id="SM00181">
    <property type="entry name" value="EGF"/>
    <property type="match status" value="2"/>
</dbReference>
<name>R7VGB6_CAPTE</name>
<dbReference type="SUPFAM" id="SSF53448">
    <property type="entry name" value="Nucleotide-diphospho-sugar transferases"/>
    <property type="match status" value="1"/>
</dbReference>
<dbReference type="InterPro" id="IPR001881">
    <property type="entry name" value="EGF-like_Ca-bd_dom"/>
</dbReference>
<evidence type="ECO:0000256" key="4">
    <source>
        <dbReference type="ARBA" id="ARBA00023157"/>
    </source>
</evidence>
<feature type="domain" description="EGF-like" evidence="8">
    <location>
        <begin position="520"/>
        <end position="561"/>
    </location>
</feature>
<evidence type="ECO:0000256" key="2">
    <source>
        <dbReference type="ARBA" id="ARBA00022536"/>
    </source>
</evidence>
<dbReference type="Pfam" id="PF01501">
    <property type="entry name" value="Glyco_transf_8"/>
    <property type="match status" value="1"/>
</dbReference>
<feature type="region of interest" description="Disordered" evidence="7">
    <location>
        <begin position="763"/>
        <end position="783"/>
    </location>
</feature>
<evidence type="ECO:0000256" key="5">
    <source>
        <dbReference type="PROSITE-ProRule" id="PRU00076"/>
    </source>
</evidence>
<dbReference type="AlphaFoldDB" id="R7VGB6"/>
<dbReference type="InterPro" id="IPR002495">
    <property type="entry name" value="Glyco_trans_8"/>
</dbReference>
<feature type="compositionally biased region" description="Polar residues" evidence="7">
    <location>
        <begin position="771"/>
        <end position="783"/>
    </location>
</feature>
<dbReference type="SUPFAM" id="SSF51735">
    <property type="entry name" value="NAD(P)-binding Rossmann-fold domains"/>
    <property type="match status" value="1"/>
</dbReference>
<evidence type="ECO:0000256" key="7">
    <source>
        <dbReference type="SAM" id="MobiDB-lite"/>
    </source>
</evidence>
<organism evidence="9">
    <name type="scientific">Capitella teleta</name>
    <name type="common">Polychaete worm</name>
    <dbReference type="NCBI Taxonomy" id="283909"/>
    <lineage>
        <taxon>Eukaryota</taxon>
        <taxon>Metazoa</taxon>
        <taxon>Spiralia</taxon>
        <taxon>Lophotrochozoa</taxon>
        <taxon>Annelida</taxon>
        <taxon>Polychaeta</taxon>
        <taxon>Sedentaria</taxon>
        <taxon>Scolecida</taxon>
        <taxon>Capitellidae</taxon>
        <taxon>Capitella</taxon>
    </lineage>
</organism>
<keyword evidence="11" id="KW-1185">Reference proteome</keyword>
<dbReference type="SMART" id="SM00179">
    <property type="entry name" value="EGF_CA"/>
    <property type="match status" value="2"/>
</dbReference>
<protein>
    <recommendedName>
        <fullName evidence="8">EGF-like domain-containing protein</fullName>
    </recommendedName>
</protein>
<proteinExistence type="inferred from homology"/>
<dbReference type="EnsemblMetazoa" id="CapteT227995">
    <property type="protein sequence ID" value="CapteP227995"/>
    <property type="gene ID" value="CapteG227995"/>
</dbReference>
<evidence type="ECO:0000259" key="8">
    <source>
        <dbReference type="PROSITE" id="PS50026"/>
    </source>
</evidence>
<dbReference type="EMBL" id="KB292240">
    <property type="protein sequence ID" value="ELU17888.1"/>
    <property type="molecule type" value="Genomic_DNA"/>
</dbReference>
<evidence type="ECO:0000256" key="6">
    <source>
        <dbReference type="SAM" id="Coils"/>
    </source>
</evidence>
<sequence length="1120" mass="127696">MSRQRSVLLQQIALLCLILSIALYLYARLSSAFFYQLNSSATEGSFERNASPKRILVTGGAGFIGFHLAKALAANKKNVIVALDNFNDYYDVKLKIDRAYELHQLGVTVHNDDVCNADFLHALFIRHKFTHVAHLAAQAGVRYSLQNPLAYIRANVECQVALLDVLRSFKDVKLVYASSSSVYGKESEVPFSLRAHTDRPGNMYAASKKTDELLGYHYCHAYNISAVGLRFFTVYGPWGRPDMAVYKFAESMLDGKEVPLYEDSSDPIGLGRDFTYIEDIVQGTLASLDYVPSECGERFNLGFGNPVSLPEMLNILQHELNVTAKIKKSPLPPTEILRTWADLSTSTQMLGFRPETALRLGIKKFVVWYKGYRLRRKDQDERSLPSPSATWFRGLLAEKKDRAKRSGEDSVKRHNEELQRRMQHQRNKYYEWAKQHDIEVSELDKSQFSFFQGLDSSGNDLIRMAQLKNDIEGLKAACREMVDCLAFNSEGVLKRQVREQVKWEKVPFFQGEHQGLYVANVNPCKANLHDCAKYAQCTPILPAQYSCRCKQGYFGNGKLCLPRYAEVDPKELQWEYAADVLSIHNVTRMKEESGQRMVFFQGLDSPNGDYLVADKYRGDLEKLKEICIKDPICIAVNTNGLMKRRIADKSTWTLWTNDPQQGLYVFDIDYCSLAAEACPEHARCTRVSAGHFTCVCHPPYSLIEGECIVKQDAKAQPVLKPEAIVPKTGKPNIEQAPPSEKSKDISQNIEAVLPVLKAEAITPTEKEPAESSENSNKPSQNVEAVEDTQNVEAMHFNVKATQFVKLPKRIVSDFDIHIIHSVDNNDLLGIPTLVNSLVKHTNQSLHIHIVVCNLKPFFLLSLLKCFSFHSEFKLSIVPFDVKRLNDGYLNYMQRPGQGLFDYLSNCANYARFFFYELLPDLEVAIYMDTDIVLQSDIKSLWNRVTKSPHTITAIERSLHPYKQIFSPDTAVIFSQRYTREMDMEANSYNAGVFAVNLTRWRQRSKVIEDDLQFWMKQNVDKDLWKMGTQPLMLLTFHQDSSLLPAHFHLPGLGWKTDISPKALRNASILHWSGSRKPWRGDQRLYYSYWKAQSPLECRGYGVCEQQEEIWRCVQPANSTQ</sequence>
<reference evidence="10" key="3">
    <citation type="submission" date="2015-06" db="UniProtKB">
        <authorList>
            <consortium name="EnsemblMetazoa"/>
        </authorList>
    </citation>
    <scope>IDENTIFICATION</scope>
</reference>
<dbReference type="Pfam" id="PF01370">
    <property type="entry name" value="Epimerase"/>
    <property type="match status" value="1"/>
</dbReference>
<evidence type="ECO:0000256" key="3">
    <source>
        <dbReference type="ARBA" id="ARBA00023027"/>
    </source>
</evidence>
<reference evidence="9 11" key="2">
    <citation type="journal article" date="2013" name="Nature">
        <title>Insights into bilaterian evolution from three spiralian genomes.</title>
        <authorList>
            <person name="Simakov O."/>
            <person name="Marletaz F."/>
            <person name="Cho S.J."/>
            <person name="Edsinger-Gonzales E."/>
            <person name="Havlak P."/>
            <person name="Hellsten U."/>
            <person name="Kuo D.H."/>
            <person name="Larsson T."/>
            <person name="Lv J."/>
            <person name="Arendt D."/>
            <person name="Savage R."/>
            <person name="Osoegawa K."/>
            <person name="de Jong P."/>
            <person name="Grimwood J."/>
            <person name="Chapman J.A."/>
            <person name="Shapiro H."/>
            <person name="Aerts A."/>
            <person name="Otillar R.P."/>
            <person name="Terry A.Y."/>
            <person name="Boore J.L."/>
            <person name="Grigoriev I.V."/>
            <person name="Lindberg D.R."/>
            <person name="Seaver E.C."/>
            <person name="Weisblat D.A."/>
            <person name="Putnam N.H."/>
            <person name="Rokhsar D.S."/>
        </authorList>
    </citation>
    <scope>NUCLEOTIDE SEQUENCE</scope>
    <source>
        <strain evidence="9 11">I ESC-2004</strain>
    </source>
</reference>
<keyword evidence="2 5" id="KW-0245">EGF-like domain</keyword>
<evidence type="ECO:0000256" key="1">
    <source>
        <dbReference type="ARBA" id="ARBA00007637"/>
    </source>
</evidence>
<evidence type="ECO:0000313" key="11">
    <source>
        <dbReference type="Proteomes" id="UP000014760"/>
    </source>
</evidence>
<comment type="similarity">
    <text evidence="1">Belongs to the NAD(P)-dependent epimerase/dehydratase family.</text>
</comment>
<dbReference type="OrthoDB" id="16464at2759"/>
<dbReference type="EMBL" id="AMQN01016610">
    <property type="status" value="NOT_ANNOTATED_CDS"/>
    <property type="molecule type" value="Genomic_DNA"/>
</dbReference>
<dbReference type="Gene3D" id="3.40.50.720">
    <property type="entry name" value="NAD(P)-binding Rossmann-like Domain"/>
    <property type="match status" value="1"/>
</dbReference>
<comment type="caution">
    <text evidence="5">Lacks conserved residue(s) required for the propagation of feature annotation.</text>
</comment>